<name>A0AB72UG97_9PROT</name>
<dbReference type="KEGG" id="txi:TH3_15525"/>
<dbReference type="AlphaFoldDB" id="A0AB72UG97"/>
<evidence type="ECO:0000313" key="1">
    <source>
        <dbReference type="EMBL" id="AJD53209.1"/>
    </source>
</evidence>
<dbReference type="RefSeq" id="WP_007089688.1">
    <property type="nucleotide sequence ID" value="NZ_CP004388.1"/>
</dbReference>
<dbReference type="Proteomes" id="UP000007127">
    <property type="component" value="Chromosome"/>
</dbReference>
<gene>
    <name evidence="1" type="ORF">TH3_15525</name>
</gene>
<proteinExistence type="predicted"/>
<protein>
    <submittedName>
        <fullName evidence="1">Uncharacterized protein</fullName>
    </submittedName>
</protein>
<accession>A0AB72UG97</accession>
<evidence type="ECO:0000313" key="2">
    <source>
        <dbReference type="Proteomes" id="UP000007127"/>
    </source>
</evidence>
<dbReference type="EMBL" id="CP004388">
    <property type="protein sequence ID" value="AJD53209.1"/>
    <property type="molecule type" value="Genomic_DNA"/>
</dbReference>
<reference evidence="1 2" key="1">
    <citation type="journal article" date="2012" name="J. Bacteriol.">
        <title>Genome sequence of Thalassospira xiamenensis type strain M-5.</title>
        <authorList>
            <person name="Lai Q."/>
            <person name="Shao Z."/>
        </authorList>
    </citation>
    <scope>NUCLEOTIDE SEQUENCE [LARGE SCALE GENOMIC DNA]</scope>
    <source>
        <strain evidence="1 2">M-5</strain>
    </source>
</reference>
<sequence length="126" mass="14034">MSVRTISNVYRFKHPFNLTGRTRNLPAGTYCVETYEELAEGDSFVTYQPVLSLLHINGTPTSDAARLSILVSLEELDLALVMDEIAEEELALLDADISEQELHLVGEIHRASRVSSARSPFAMVIR</sequence>
<dbReference type="GeneID" id="31928782"/>
<organism evidence="1 2">
    <name type="scientific">Thalassospira xiamenensis M-5 = DSM 17429</name>
    <dbReference type="NCBI Taxonomy" id="1123366"/>
    <lineage>
        <taxon>Bacteria</taxon>
        <taxon>Pseudomonadati</taxon>
        <taxon>Pseudomonadota</taxon>
        <taxon>Alphaproteobacteria</taxon>
        <taxon>Rhodospirillales</taxon>
        <taxon>Thalassospiraceae</taxon>
        <taxon>Thalassospira</taxon>
    </lineage>
</organism>